<dbReference type="PROSITE" id="PS50109">
    <property type="entry name" value="HIS_KIN"/>
    <property type="match status" value="1"/>
</dbReference>
<dbReference type="Gene3D" id="1.10.287.130">
    <property type="match status" value="1"/>
</dbReference>
<dbReference type="InterPro" id="IPR003594">
    <property type="entry name" value="HATPase_dom"/>
</dbReference>
<dbReference type="SMART" id="SM00388">
    <property type="entry name" value="HisKA"/>
    <property type="match status" value="1"/>
</dbReference>
<dbReference type="SUPFAM" id="SSF158472">
    <property type="entry name" value="HAMP domain-like"/>
    <property type="match status" value="1"/>
</dbReference>
<dbReference type="GO" id="GO:0016301">
    <property type="term" value="F:kinase activity"/>
    <property type="evidence" value="ECO:0007669"/>
    <property type="project" value="UniProtKB-KW"/>
</dbReference>
<dbReference type="InterPro" id="IPR003661">
    <property type="entry name" value="HisK_dim/P_dom"/>
</dbReference>
<dbReference type="Pfam" id="PF02518">
    <property type="entry name" value="HATPase_c"/>
    <property type="match status" value="1"/>
</dbReference>
<dbReference type="Proteomes" id="UP001623660">
    <property type="component" value="Unassembled WGS sequence"/>
</dbReference>
<dbReference type="CDD" id="cd00082">
    <property type="entry name" value="HisKA"/>
    <property type="match status" value="1"/>
</dbReference>
<comment type="subcellular location">
    <subcellularLocation>
        <location evidence="2">Membrane</location>
    </subcellularLocation>
</comment>
<proteinExistence type="predicted"/>
<dbReference type="InterPro" id="IPR050351">
    <property type="entry name" value="BphY/WalK/GraS-like"/>
</dbReference>
<evidence type="ECO:0000256" key="7">
    <source>
        <dbReference type="ARBA" id="ARBA00023012"/>
    </source>
</evidence>
<dbReference type="InterPro" id="IPR003660">
    <property type="entry name" value="HAMP_dom"/>
</dbReference>
<dbReference type="Gene3D" id="3.30.565.10">
    <property type="entry name" value="Histidine kinase-like ATPase, C-terminal domain"/>
    <property type="match status" value="1"/>
</dbReference>
<keyword evidence="7" id="KW-0902">Two-component regulatory system</keyword>
<evidence type="ECO:0000256" key="4">
    <source>
        <dbReference type="ARBA" id="ARBA00022553"/>
    </source>
</evidence>
<dbReference type="EC" id="2.7.13.3" evidence="3"/>
<evidence type="ECO:0000256" key="6">
    <source>
        <dbReference type="ARBA" id="ARBA00022777"/>
    </source>
</evidence>
<keyword evidence="8" id="KW-0812">Transmembrane</keyword>
<dbReference type="SUPFAM" id="SSF55874">
    <property type="entry name" value="ATPase domain of HSP90 chaperone/DNA topoisomerase II/histidine kinase"/>
    <property type="match status" value="1"/>
</dbReference>
<dbReference type="PANTHER" id="PTHR45453">
    <property type="entry name" value="PHOSPHATE REGULON SENSOR PROTEIN PHOR"/>
    <property type="match status" value="1"/>
</dbReference>
<keyword evidence="5" id="KW-0808">Transferase</keyword>
<dbReference type="PRINTS" id="PR00344">
    <property type="entry name" value="BCTRLSENSOR"/>
</dbReference>
<dbReference type="RefSeq" id="WP_406792869.1">
    <property type="nucleotide sequence ID" value="NZ_JBJHZX010000021.1"/>
</dbReference>
<evidence type="ECO:0000259" key="10">
    <source>
        <dbReference type="PROSITE" id="PS50885"/>
    </source>
</evidence>
<dbReference type="SMART" id="SM00304">
    <property type="entry name" value="HAMP"/>
    <property type="match status" value="1"/>
</dbReference>
<dbReference type="InterPro" id="IPR036097">
    <property type="entry name" value="HisK_dim/P_sf"/>
</dbReference>
<evidence type="ECO:0000313" key="12">
    <source>
        <dbReference type="Proteomes" id="UP001623660"/>
    </source>
</evidence>
<dbReference type="SMART" id="SM00387">
    <property type="entry name" value="HATPase_c"/>
    <property type="match status" value="1"/>
</dbReference>
<dbReference type="Pfam" id="PF00512">
    <property type="entry name" value="HisKA"/>
    <property type="match status" value="1"/>
</dbReference>
<dbReference type="EMBL" id="JBJHZX010000021">
    <property type="protein sequence ID" value="MFL0196762.1"/>
    <property type="molecule type" value="Genomic_DNA"/>
</dbReference>
<sequence length="466" mass="53598">MKDSLRSRLTLSYILISLVCILTISILTNVFLEKQFREYTIRNQERKNEEIADLIGKQYSDSGVWNYTAIEDIGVNVIEQGMIIKVIDNHGKVVWDAAVHNNGLCKQMLDDMVNKMSRHYNNWDGKYRVKEYSVYHDKNKIGNVVVGYYGPFYYNDNDFAFIHALNKLLIDTGIFSLFFALILGGFMAKWLSNPITRVIRAAESISKGYFKNRVKEKSRTKEIKLLISTINNLAETLERQELLRKRMSADVAHELRTPLATIQSYMEAMIDGIWRPDKERLMSCHEEIMRITRLVGDLEKLAKYESQNYKLNKTEYDIYEQIQSIIYNFEANFKNKGVKLHLYGRSENIVAERDKISQVIINLISNALKYTPEHGLVEIRVGGKKGMVRISVKDTGIGICPEDLPSVFERFYRADKSRNKLTGGSGIGLTIAKTIVDLHKGRITVQNNFDKGTEFIVLLPKASFDK</sequence>
<evidence type="ECO:0000259" key="9">
    <source>
        <dbReference type="PROSITE" id="PS50109"/>
    </source>
</evidence>
<keyword evidence="8" id="KW-0472">Membrane</keyword>
<dbReference type="PANTHER" id="PTHR45453:SF1">
    <property type="entry name" value="PHOSPHATE REGULON SENSOR PROTEIN PHOR"/>
    <property type="match status" value="1"/>
</dbReference>
<keyword evidence="6 11" id="KW-0418">Kinase</keyword>
<keyword evidence="8" id="KW-1133">Transmembrane helix</keyword>
<organism evidence="11 12">
    <name type="scientific">Candidatus Clostridium eludens</name>
    <dbReference type="NCBI Taxonomy" id="3381663"/>
    <lineage>
        <taxon>Bacteria</taxon>
        <taxon>Bacillati</taxon>
        <taxon>Bacillota</taxon>
        <taxon>Clostridia</taxon>
        <taxon>Eubacteriales</taxon>
        <taxon>Clostridiaceae</taxon>
        <taxon>Clostridium</taxon>
    </lineage>
</organism>
<feature type="domain" description="HAMP" evidence="10">
    <location>
        <begin position="189"/>
        <end position="242"/>
    </location>
</feature>
<gene>
    <name evidence="11" type="ORF">ACJDU8_14530</name>
</gene>
<dbReference type="InterPro" id="IPR004358">
    <property type="entry name" value="Sig_transdc_His_kin-like_C"/>
</dbReference>
<evidence type="ECO:0000256" key="5">
    <source>
        <dbReference type="ARBA" id="ARBA00022679"/>
    </source>
</evidence>
<comment type="caution">
    <text evidence="11">The sequence shown here is derived from an EMBL/GenBank/DDBJ whole genome shotgun (WGS) entry which is preliminary data.</text>
</comment>
<evidence type="ECO:0000256" key="1">
    <source>
        <dbReference type="ARBA" id="ARBA00000085"/>
    </source>
</evidence>
<dbReference type="CDD" id="cd00075">
    <property type="entry name" value="HATPase"/>
    <property type="match status" value="1"/>
</dbReference>
<evidence type="ECO:0000256" key="3">
    <source>
        <dbReference type="ARBA" id="ARBA00012438"/>
    </source>
</evidence>
<dbReference type="SUPFAM" id="SSF47384">
    <property type="entry name" value="Homodimeric domain of signal transducing histidine kinase"/>
    <property type="match status" value="1"/>
</dbReference>
<evidence type="ECO:0000256" key="2">
    <source>
        <dbReference type="ARBA" id="ARBA00004370"/>
    </source>
</evidence>
<keyword evidence="12" id="KW-1185">Reference proteome</keyword>
<dbReference type="InterPro" id="IPR005467">
    <property type="entry name" value="His_kinase_dom"/>
</dbReference>
<evidence type="ECO:0000313" key="11">
    <source>
        <dbReference type="EMBL" id="MFL0196762.1"/>
    </source>
</evidence>
<evidence type="ECO:0000256" key="8">
    <source>
        <dbReference type="SAM" id="Phobius"/>
    </source>
</evidence>
<feature type="transmembrane region" description="Helical" evidence="8">
    <location>
        <begin position="12"/>
        <end position="32"/>
    </location>
</feature>
<comment type="catalytic activity">
    <reaction evidence="1">
        <text>ATP + protein L-histidine = ADP + protein N-phospho-L-histidine.</text>
        <dbReference type="EC" id="2.7.13.3"/>
    </reaction>
</comment>
<name>A0ABW8SL58_9CLOT</name>
<protein>
    <recommendedName>
        <fullName evidence="3">histidine kinase</fullName>
        <ecNumber evidence="3">2.7.13.3</ecNumber>
    </recommendedName>
</protein>
<accession>A0ABW8SL58</accession>
<dbReference type="CDD" id="cd06225">
    <property type="entry name" value="HAMP"/>
    <property type="match status" value="1"/>
</dbReference>
<dbReference type="Pfam" id="PF00672">
    <property type="entry name" value="HAMP"/>
    <property type="match status" value="1"/>
</dbReference>
<feature type="transmembrane region" description="Helical" evidence="8">
    <location>
        <begin position="168"/>
        <end position="191"/>
    </location>
</feature>
<keyword evidence="4" id="KW-0597">Phosphoprotein</keyword>
<dbReference type="PROSITE" id="PS50885">
    <property type="entry name" value="HAMP"/>
    <property type="match status" value="1"/>
</dbReference>
<reference evidence="11 12" key="1">
    <citation type="submission" date="2024-11" db="EMBL/GenBank/DDBJ databases">
        <authorList>
            <person name="Heng Y.C."/>
            <person name="Lim A.C.H."/>
            <person name="Lee J.K.Y."/>
            <person name="Kittelmann S."/>
        </authorList>
    </citation>
    <scope>NUCLEOTIDE SEQUENCE [LARGE SCALE GENOMIC DNA]</scope>
    <source>
        <strain evidence="11 12">WILCCON 0269</strain>
    </source>
</reference>
<dbReference type="Gene3D" id="6.10.340.10">
    <property type="match status" value="1"/>
</dbReference>
<feature type="domain" description="Histidine kinase" evidence="9">
    <location>
        <begin position="250"/>
        <end position="463"/>
    </location>
</feature>
<dbReference type="InterPro" id="IPR036890">
    <property type="entry name" value="HATPase_C_sf"/>
</dbReference>